<keyword evidence="4" id="KW-1185">Reference proteome</keyword>
<feature type="domain" description="Polysaccharide lyase 14" evidence="2">
    <location>
        <begin position="83"/>
        <end position="292"/>
    </location>
</feature>
<dbReference type="STRING" id="4846.A0A367JBB6"/>
<evidence type="ECO:0000313" key="3">
    <source>
        <dbReference type="EMBL" id="RCH87243.1"/>
    </source>
</evidence>
<dbReference type="Gene3D" id="2.60.120.200">
    <property type="match status" value="1"/>
</dbReference>
<dbReference type="PANTHER" id="PTHR40124">
    <property type="match status" value="1"/>
</dbReference>
<accession>A0A367JBB6</accession>
<dbReference type="EMBL" id="PJQM01003759">
    <property type="protein sequence ID" value="RCH87243.1"/>
    <property type="molecule type" value="Genomic_DNA"/>
</dbReference>
<protein>
    <recommendedName>
        <fullName evidence="2">Polysaccharide lyase 14 domain-containing protein</fullName>
    </recommendedName>
</protein>
<keyword evidence="1" id="KW-0732">Signal</keyword>
<dbReference type="PROSITE" id="PS51257">
    <property type="entry name" value="PROKAR_LIPOPROTEIN"/>
    <property type="match status" value="1"/>
</dbReference>
<dbReference type="OrthoDB" id="10069995at2759"/>
<sequence length="297" mass="33444">MIKTHLILFTIAIIACLFSTIEAAKSNKKTWAFHNWNKYKKATVGKPTVWDAAWGIPEHSGWLWFWQGAEKNKNVLVTDPSKKTKDLVLRVKYPKNSRNPEASPVGGLGFKAEPLTITNKVKTVTLQYSVYFDKGFDWNRGGKLPGLFGGHGECTGGDDSSKCFTTRIMWRHKGEGEIYAYLPSSAQRLSLCDNKANICNPDYGYSLGRGSFKFATGKWTTVRQTLTMNTPGKKNGSLSLYINGKRVINEKNLVFRINSTGRVVGIMFHTFFGGSDNSWKTSRNQYSYFKNFSLKLS</sequence>
<proteinExistence type="predicted"/>
<evidence type="ECO:0000313" key="4">
    <source>
        <dbReference type="Proteomes" id="UP000253551"/>
    </source>
</evidence>
<dbReference type="PANTHER" id="PTHR40124:SF1">
    <property type="entry name" value="DISAGGREGATASE RELATED REPEAT PROTEIN"/>
    <property type="match status" value="1"/>
</dbReference>
<name>A0A367JBB6_RHIST</name>
<feature type="signal peptide" evidence="1">
    <location>
        <begin position="1"/>
        <end position="23"/>
    </location>
</feature>
<dbReference type="AlphaFoldDB" id="A0A367JBB6"/>
<reference evidence="3 4" key="1">
    <citation type="journal article" date="2018" name="G3 (Bethesda)">
        <title>Phylogenetic and Phylogenomic Definition of Rhizopus Species.</title>
        <authorList>
            <person name="Gryganskyi A.P."/>
            <person name="Golan J."/>
            <person name="Dolatabadi S."/>
            <person name="Mondo S."/>
            <person name="Robb S."/>
            <person name="Idnurm A."/>
            <person name="Muszewska A."/>
            <person name="Steczkiewicz K."/>
            <person name="Masonjones S."/>
            <person name="Liao H.L."/>
            <person name="Gajdeczka M.T."/>
            <person name="Anike F."/>
            <person name="Vuek A."/>
            <person name="Anishchenko I.M."/>
            <person name="Voigt K."/>
            <person name="de Hoog G.S."/>
            <person name="Smith M.E."/>
            <person name="Heitman J."/>
            <person name="Vilgalys R."/>
            <person name="Stajich J.E."/>
        </authorList>
    </citation>
    <scope>NUCLEOTIDE SEQUENCE [LARGE SCALE GENOMIC DNA]</scope>
    <source>
        <strain evidence="3 4">LSU 92-RS-03</strain>
    </source>
</reference>
<dbReference type="Pfam" id="PF21294">
    <property type="entry name" value="Polysacc_lyase_14"/>
    <property type="match status" value="1"/>
</dbReference>
<dbReference type="InterPro" id="IPR048958">
    <property type="entry name" value="Polysacc_lyase_14"/>
</dbReference>
<comment type="caution">
    <text evidence="3">The sequence shown here is derived from an EMBL/GenBank/DDBJ whole genome shotgun (WGS) entry which is preliminary data.</text>
</comment>
<dbReference type="Proteomes" id="UP000253551">
    <property type="component" value="Unassembled WGS sequence"/>
</dbReference>
<evidence type="ECO:0000259" key="2">
    <source>
        <dbReference type="Pfam" id="PF21294"/>
    </source>
</evidence>
<feature type="chain" id="PRO_5016712257" description="Polysaccharide lyase 14 domain-containing protein" evidence="1">
    <location>
        <begin position="24"/>
        <end position="297"/>
    </location>
</feature>
<gene>
    <name evidence="3" type="ORF">CU098_008906</name>
</gene>
<organism evidence="3 4">
    <name type="scientific">Rhizopus stolonifer</name>
    <name type="common">Rhizopus nigricans</name>
    <dbReference type="NCBI Taxonomy" id="4846"/>
    <lineage>
        <taxon>Eukaryota</taxon>
        <taxon>Fungi</taxon>
        <taxon>Fungi incertae sedis</taxon>
        <taxon>Mucoromycota</taxon>
        <taxon>Mucoromycotina</taxon>
        <taxon>Mucoromycetes</taxon>
        <taxon>Mucorales</taxon>
        <taxon>Mucorineae</taxon>
        <taxon>Rhizopodaceae</taxon>
        <taxon>Rhizopus</taxon>
    </lineage>
</organism>
<evidence type="ECO:0000256" key="1">
    <source>
        <dbReference type="SAM" id="SignalP"/>
    </source>
</evidence>